<reference evidence="12 13" key="1">
    <citation type="submission" date="2020-01" db="EMBL/GenBank/DDBJ databases">
        <title>Genomes assembled from Gulf of Kutch pelagic sediment metagenomes.</title>
        <authorList>
            <person name="Chandrashekar M."/>
            <person name="Mahajan M.S."/>
            <person name="Dave K.J."/>
            <person name="Vatsa P."/>
            <person name="Nathani N.M."/>
        </authorList>
    </citation>
    <scope>NUCLEOTIDE SEQUENCE [LARGE SCALE GENOMIC DNA]</scope>
    <source>
        <strain evidence="12">KS3-K002</strain>
    </source>
</reference>
<dbReference type="PROSITE" id="PS50110">
    <property type="entry name" value="RESPONSE_REGULATORY"/>
    <property type="match status" value="1"/>
</dbReference>
<dbReference type="Gene3D" id="1.10.10.10">
    <property type="entry name" value="Winged helix-like DNA-binding domain superfamily/Winged helix DNA-binding domain"/>
    <property type="match status" value="1"/>
</dbReference>
<comment type="caution">
    <text evidence="12">The sequence shown here is derived from an EMBL/GenBank/DDBJ whole genome shotgun (WGS) entry which is preliminary data.</text>
</comment>
<evidence type="ECO:0000259" key="10">
    <source>
        <dbReference type="PROSITE" id="PS50110"/>
    </source>
</evidence>
<gene>
    <name evidence="12" type="ORF">GWO12_04755</name>
</gene>
<dbReference type="GO" id="GO:0032993">
    <property type="term" value="C:protein-DNA complex"/>
    <property type="evidence" value="ECO:0007669"/>
    <property type="project" value="TreeGrafter"/>
</dbReference>
<dbReference type="InterPro" id="IPR001789">
    <property type="entry name" value="Sig_transdc_resp-reg_receiver"/>
</dbReference>
<evidence type="ECO:0000256" key="7">
    <source>
        <dbReference type="ARBA" id="ARBA00024735"/>
    </source>
</evidence>
<dbReference type="PANTHER" id="PTHR48111:SF1">
    <property type="entry name" value="TWO-COMPONENT RESPONSE REGULATOR ORR33"/>
    <property type="match status" value="1"/>
</dbReference>
<dbReference type="PANTHER" id="PTHR48111">
    <property type="entry name" value="REGULATOR OF RPOS"/>
    <property type="match status" value="1"/>
</dbReference>
<dbReference type="AlphaFoldDB" id="A0AAE4Z612"/>
<proteinExistence type="predicted"/>
<dbReference type="GO" id="GO:0006355">
    <property type="term" value="P:regulation of DNA-templated transcription"/>
    <property type="evidence" value="ECO:0007669"/>
    <property type="project" value="InterPro"/>
</dbReference>
<organism evidence="12 13">
    <name type="scientific">Candidatus Kutchimonas denitrificans</name>
    <dbReference type="NCBI Taxonomy" id="3056748"/>
    <lineage>
        <taxon>Bacteria</taxon>
        <taxon>Pseudomonadati</taxon>
        <taxon>Gemmatimonadota</taxon>
        <taxon>Gemmatimonadia</taxon>
        <taxon>Candidatus Palauibacterales</taxon>
        <taxon>Candidatus Palauibacteraceae</taxon>
        <taxon>Candidatus Kutchimonas</taxon>
    </lineage>
</organism>
<dbReference type="SMART" id="SM00448">
    <property type="entry name" value="REC"/>
    <property type="match status" value="1"/>
</dbReference>
<evidence type="ECO:0000256" key="8">
    <source>
        <dbReference type="PROSITE-ProRule" id="PRU00169"/>
    </source>
</evidence>
<dbReference type="SUPFAM" id="SSF52172">
    <property type="entry name" value="CheY-like"/>
    <property type="match status" value="1"/>
</dbReference>
<dbReference type="Pfam" id="PF00486">
    <property type="entry name" value="Trans_reg_C"/>
    <property type="match status" value="1"/>
</dbReference>
<dbReference type="PROSITE" id="PS51755">
    <property type="entry name" value="OMPR_PHOB"/>
    <property type="match status" value="1"/>
</dbReference>
<feature type="modified residue" description="4-aspartylphosphate" evidence="8">
    <location>
        <position position="54"/>
    </location>
</feature>
<dbReference type="GO" id="GO:0000156">
    <property type="term" value="F:phosphorelay response regulator activity"/>
    <property type="evidence" value="ECO:0007669"/>
    <property type="project" value="TreeGrafter"/>
</dbReference>
<dbReference type="Proteomes" id="UP000702544">
    <property type="component" value="Unassembled WGS sequence"/>
</dbReference>
<evidence type="ECO:0000256" key="9">
    <source>
        <dbReference type="PROSITE-ProRule" id="PRU01091"/>
    </source>
</evidence>
<feature type="domain" description="Response regulatory" evidence="10">
    <location>
        <begin position="5"/>
        <end position="119"/>
    </location>
</feature>
<dbReference type="InterPro" id="IPR001867">
    <property type="entry name" value="OmpR/PhoB-type_DNA-bd"/>
</dbReference>
<keyword evidence="4" id="KW-0805">Transcription regulation</keyword>
<dbReference type="SUPFAM" id="SSF46894">
    <property type="entry name" value="C-terminal effector domain of the bipartite response regulators"/>
    <property type="match status" value="1"/>
</dbReference>
<accession>A0AAE4Z612</accession>
<evidence type="ECO:0000259" key="11">
    <source>
        <dbReference type="PROSITE" id="PS51755"/>
    </source>
</evidence>
<dbReference type="Pfam" id="PF00072">
    <property type="entry name" value="Response_reg"/>
    <property type="match status" value="1"/>
</dbReference>
<dbReference type="Gene3D" id="6.10.250.690">
    <property type="match status" value="1"/>
</dbReference>
<protein>
    <recommendedName>
        <fullName evidence="1">Phosphate regulon transcriptional regulatory protein PhoB</fullName>
    </recommendedName>
</protein>
<evidence type="ECO:0000313" key="12">
    <source>
        <dbReference type="EMBL" id="NIR74409.1"/>
    </source>
</evidence>
<evidence type="ECO:0000256" key="1">
    <source>
        <dbReference type="ARBA" id="ARBA00013332"/>
    </source>
</evidence>
<dbReference type="SMART" id="SM00862">
    <property type="entry name" value="Trans_reg_C"/>
    <property type="match status" value="1"/>
</dbReference>
<dbReference type="InterPro" id="IPR036388">
    <property type="entry name" value="WH-like_DNA-bd_sf"/>
</dbReference>
<evidence type="ECO:0000256" key="3">
    <source>
        <dbReference type="ARBA" id="ARBA00023012"/>
    </source>
</evidence>
<keyword evidence="2 8" id="KW-0597">Phosphoprotein</keyword>
<comment type="function">
    <text evidence="7">This protein is a positive regulator for the phosphate regulon. Transcription of this operon is positively regulated by PhoB and PhoR when phosphate is limited.</text>
</comment>
<dbReference type="InterPro" id="IPR011006">
    <property type="entry name" value="CheY-like_superfamily"/>
</dbReference>
<evidence type="ECO:0000256" key="4">
    <source>
        <dbReference type="ARBA" id="ARBA00023015"/>
    </source>
</evidence>
<keyword evidence="5 9" id="KW-0238">DNA-binding</keyword>
<dbReference type="EMBL" id="JAACAK010000036">
    <property type="protein sequence ID" value="NIR74409.1"/>
    <property type="molecule type" value="Genomic_DNA"/>
</dbReference>
<dbReference type="InterPro" id="IPR039420">
    <property type="entry name" value="WalR-like"/>
</dbReference>
<evidence type="ECO:0000256" key="6">
    <source>
        <dbReference type="ARBA" id="ARBA00023163"/>
    </source>
</evidence>
<dbReference type="FunFam" id="3.40.50.2300:FF:000002">
    <property type="entry name" value="DNA-binding response regulator PhoP"/>
    <property type="match status" value="1"/>
</dbReference>
<evidence type="ECO:0000256" key="2">
    <source>
        <dbReference type="ARBA" id="ARBA00022553"/>
    </source>
</evidence>
<sequence>MAKKRILVVEDNTDLAYGLRNNLEIEGYDVEVAADGKAGLERALAREHDLVVLDLMLPRLDGYHVLRRLRQEGVETPVLILTARGEEADKVQGFRLGADQYVTKPFGLLELLARVGRLLDREGTGGNGGADVENTVRFGDIEVDSAARRVRRAGEDVTLTPKEYELLAALIRRHGQAVSRQDLLREVWGYPSMVVSRTVDTHVAELRRKLEADPSRPRYIVTVRKIGYRLESDIR</sequence>
<feature type="domain" description="OmpR/PhoB-type" evidence="11">
    <location>
        <begin position="133"/>
        <end position="232"/>
    </location>
</feature>
<feature type="DNA-binding region" description="OmpR/PhoB-type" evidence="9">
    <location>
        <begin position="133"/>
        <end position="232"/>
    </location>
</feature>
<dbReference type="GO" id="GO:0000976">
    <property type="term" value="F:transcription cis-regulatory region binding"/>
    <property type="evidence" value="ECO:0007669"/>
    <property type="project" value="TreeGrafter"/>
</dbReference>
<dbReference type="InterPro" id="IPR016032">
    <property type="entry name" value="Sig_transdc_resp-reg_C-effctor"/>
</dbReference>
<dbReference type="FunFam" id="1.10.10.10:FF:000018">
    <property type="entry name" value="DNA-binding response regulator ResD"/>
    <property type="match status" value="1"/>
</dbReference>
<evidence type="ECO:0000256" key="5">
    <source>
        <dbReference type="ARBA" id="ARBA00023125"/>
    </source>
</evidence>
<evidence type="ECO:0000313" key="13">
    <source>
        <dbReference type="Proteomes" id="UP000702544"/>
    </source>
</evidence>
<keyword evidence="6" id="KW-0804">Transcription</keyword>
<dbReference type="Gene3D" id="3.40.50.2300">
    <property type="match status" value="1"/>
</dbReference>
<dbReference type="CDD" id="cd00383">
    <property type="entry name" value="trans_reg_C"/>
    <property type="match status" value="1"/>
</dbReference>
<name>A0AAE4Z612_9BACT</name>
<dbReference type="GO" id="GO:0005829">
    <property type="term" value="C:cytosol"/>
    <property type="evidence" value="ECO:0007669"/>
    <property type="project" value="TreeGrafter"/>
</dbReference>
<dbReference type="CDD" id="cd17574">
    <property type="entry name" value="REC_OmpR"/>
    <property type="match status" value="1"/>
</dbReference>
<keyword evidence="3" id="KW-0902">Two-component regulatory system</keyword>